<keyword evidence="1" id="KW-1133">Transmembrane helix</keyword>
<dbReference type="Proteomes" id="UP000515153">
    <property type="component" value="Unplaced"/>
</dbReference>
<reference evidence="3" key="3">
    <citation type="submission" date="2025-08" db="UniProtKB">
        <authorList>
            <consortium name="RefSeq"/>
        </authorList>
    </citation>
    <scope>IDENTIFICATION</scope>
    <source>
        <strain evidence="3">NI907</strain>
    </source>
</reference>
<reference evidence="3" key="2">
    <citation type="submission" date="2019-10" db="EMBL/GenBank/DDBJ databases">
        <authorList>
            <consortium name="NCBI Genome Project"/>
        </authorList>
    </citation>
    <scope>NUCLEOTIDE SEQUENCE</scope>
    <source>
        <strain evidence="3">NI907</strain>
    </source>
</reference>
<dbReference type="GeneID" id="41964406"/>
<evidence type="ECO:0000313" key="2">
    <source>
        <dbReference type="Proteomes" id="UP000515153"/>
    </source>
</evidence>
<dbReference type="RefSeq" id="XP_030977786.1">
    <property type="nucleotide sequence ID" value="XM_031129498.1"/>
</dbReference>
<dbReference type="AlphaFoldDB" id="A0A6P8ASA2"/>
<organism evidence="2 3">
    <name type="scientific">Pyricularia grisea</name>
    <name type="common">Crabgrass-specific blast fungus</name>
    <name type="synonym">Magnaporthe grisea</name>
    <dbReference type="NCBI Taxonomy" id="148305"/>
    <lineage>
        <taxon>Eukaryota</taxon>
        <taxon>Fungi</taxon>
        <taxon>Dikarya</taxon>
        <taxon>Ascomycota</taxon>
        <taxon>Pezizomycotina</taxon>
        <taxon>Sordariomycetes</taxon>
        <taxon>Sordariomycetidae</taxon>
        <taxon>Magnaporthales</taxon>
        <taxon>Pyriculariaceae</taxon>
        <taxon>Pyricularia</taxon>
    </lineage>
</organism>
<sequence>MLGPISSLPHLAMPQRLFPGRLRPGYRLNTPDVGIGSTAIEVMVGGASFCEPAALFSLLYIPYGFYGSIYRCLALALAQNSFSHTRLRGAFTAYALAGMISPLELPLSMLF</sequence>
<evidence type="ECO:0000256" key="1">
    <source>
        <dbReference type="SAM" id="Phobius"/>
    </source>
</evidence>
<protein>
    <submittedName>
        <fullName evidence="3">Uncharacterized protein</fullName>
    </submittedName>
</protein>
<accession>A0A6P8ASA2</accession>
<dbReference type="KEGG" id="pgri:PgNI_09516"/>
<keyword evidence="2" id="KW-1185">Reference proteome</keyword>
<reference evidence="3" key="1">
    <citation type="journal article" date="2019" name="Mol. Biol. Evol.">
        <title>Blast fungal genomes show frequent chromosomal changes, gene gains and losses, and effector gene turnover.</title>
        <authorList>
            <person name="Gomez Luciano L.B."/>
            <person name="Jason Tsai I."/>
            <person name="Chuma I."/>
            <person name="Tosa Y."/>
            <person name="Chen Y.H."/>
            <person name="Li J.Y."/>
            <person name="Li M.Y."/>
            <person name="Jade Lu M.Y."/>
            <person name="Nakayashiki H."/>
            <person name="Li W.H."/>
        </authorList>
    </citation>
    <scope>NUCLEOTIDE SEQUENCE</scope>
    <source>
        <strain evidence="3">NI907</strain>
    </source>
</reference>
<feature type="transmembrane region" description="Helical" evidence="1">
    <location>
        <begin position="90"/>
        <end position="110"/>
    </location>
</feature>
<feature type="transmembrane region" description="Helical" evidence="1">
    <location>
        <begin position="53"/>
        <end position="78"/>
    </location>
</feature>
<keyword evidence="1" id="KW-0472">Membrane</keyword>
<keyword evidence="1" id="KW-0812">Transmembrane</keyword>
<gene>
    <name evidence="3" type="ORF">PgNI_09516</name>
</gene>
<name>A0A6P8ASA2_PYRGI</name>
<proteinExistence type="predicted"/>
<evidence type="ECO:0000313" key="3">
    <source>
        <dbReference type="RefSeq" id="XP_030977786.1"/>
    </source>
</evidence>